<dbReference type="eggNOG" id="COG0220">
    <property type="taxonomic scope" value="Bacteria"/>
</dbReference>
<evidence type="ECO:0000256" key="2">
    <source>
        <dbReference type="ARBA" id="ARBA00003015"/>
    </source>
</evidence>
<organism evidence="9 10">
    <name type="scientific">Kytococcus sedentarius (strain ATCC 14392 / DSM 20547 / JCM 11482 / CCUG 33030 / NBRC 15357 / NCTC 11040 / CCM 314 / 541)</name>
    <name type="common">Micrococcus sedentarius</name>
    <dbReference type="NCBI Taxonomy" id="478801"/>
    <lineage>
        <taxon>Bacteria</taxon>
        <taxon>Bacillati</taxon>
        <taxon>Actinomycetota</taxon>
        <taxon>Actinomycetes</taxon>
        <taxon>Micrococcales</taxon>
        <taxon>Kytococcaceae</taxon>
        <taxon>Kytococcus</taxon>
    </lineage>
</organism>
<comment type="function">
    <text evidence="2 7">Catalyzes the formation of N(7)-methylguanine at position 46 (m7G46) in tRNA.</text>
</comment>
<keyword evidence="10" id="KW-1185">Reference proteome</keyword>
<dbReference type="PROSITE" id="PS51625">
    <property type="entry name" value="SAM_MT_TRMB"/>
    <property type="match status" value="1"/>
</dbReference>
<name>C7NH32_KYTSD</name>
<reference evidence="9 10" key="1">
    <citation type="journal article" date="2009" name="Stand. Genomic Sci.">
        <title>Complete genome sequence of Kytococcus sedentarius type strain (541).</title>
        <authorList>
            <person name="Sims D."/>
            <person name="Brettin T."/>
            <person name="Detter J.C."/>
            <person name="Han C."/>
            <person name="Lapidus A."/>
            <person name="Copeland A."/>
            <person name="Glavina Del Rio T."/>
            <person name="Nolan M."/>
            <person name="Chen F."/>
            <person name="Lucas S."/>
            <person name="Tice H."/>
            <person name="Cheng J.F."/>
            <person name="Bruce D."/>
            <person name="Goodwin L."/>
            <person name="Pitluck S."/>
            <person name="Ovchinnikova G."/>
            <person name="Pati A."/>
            <person name="Ivanova N."/>
            <person name="Mavrommatis K."/>
            <person name="Chen A."/>
            <person name="Palaniappan K."/>
            <person name="D'haeseleer P."/>
            <person name="Chain P."/>
            <person name="Bristow J."/>
            <person name="Eisen J.A."/>
            <person name="Markowitz V."/>
            <person name="Hugenholtz P."/>
            <person name="Schneider S."/>
            <person name="Goker M."/>
            <person name="Pukall R."/>
            <person name="Kyrpides N.C."/>
            <person name="Klenk H.P."/>
        </authorList>
    </citation>
    <scope>NUCLEOTIDE SEQUENCE [LARGE SCALE GENOMIC DNA]</scope>
    <source>
        <strain evidence="10">ATCC 14392 / DSM 20547 / JCM 11482 / CCUG 33030 / NBRC 15357 / NCTC 11040 / CCM 314 / 541</strain>
    </source>
</reference>
<keyword evidence="3 7" id="KW-0489">Methyltransferase</keyword>
<proteinExistence type="inferred from homology"/>
<feature type="binding site" evidence="7">
    <location>
        <position position="198"/>
    </location>
    <ligand>
        <name>substrate</name>
    </ligand>
</feature>
<protein>
    <recommendedName>
        <fullName evidence="7">tRNA (guanine-N(7)-)-methyltransferase</fullName>
        <ecNumber evidence="7">2.1.1.33</ecNumber>
    </recommendedName>
    <alternativeName>
        <fullName evidence="7">tRNA (guanine(46)-N(7))-methyltransferase</fullName>
    </alternativeName>
    <alternativeName>
        <fullName evidence="7">tRNA(m7G46)-methyltransferase</fullName>
    </alternativeName>
</protein>
<evidence type="ECO:0000256" key="5">
    <source>
        <dbReference type="ARBA" id="ARBA00022691"/>
    </source>
</evidence>
<dbReference type="InterPro" id="IPR055361">
    <property type="entry name" value="tRNA_methyltr_TrmB_bact"/>
</dbReference>
<feature type="compositionally biased region" description="Low complexity" evidence="8">
    <location>
        <begin position="18"/>
        <end position="38"/>
    </location>
</feature>
<evidence type="ECO:0000256" key="4">
    <source>
        <dbReference type="ARBA" id="ARBA00022679"/>
    </source>
</evidence>
<dbReference type="STRING" id="478801.Ksed_11630"/>
<feature type="region of interest" description="Disordered" evidence="8">
    <location>
        <begin position="1"/>
        <end position="53"/>
    </location>
</feature>
<feature type="binding site" evidence="7">
    <location>
        <begin position="280"/>
        <end position="283"/>
    </location>
    <ligand>
        <name>substrate</name>
    </ligand>
</feature>
<feature type="region of interest" description="Disordered" evidence="8">
    <location>
        <begin position="249"/>
        <end position="277"/>
    </location>
</feature>
<dbReference type="CDD" id="cd02440">
    <property type="entry name" value="AdoMet_MTases"/>
    <property type="match status" value="1"/>
</dbReference>
<evidence type="ECO:0000256" key="6">
    <source>
        <dbReference type="ARBA" id="ARBA00022694"/>
    </source>
</evidence>
<dbReference type="KEGG" id="kse:Ksed_11630"/>
<gene>
    <name evidence="7" type="primary">trmB</name>
    <name evidence="9" type="ordered locus">Ksed_11630</name>
</gene>
<dbReference type="Gene3D" id="3.40.50.150">
    <property type="entry name" value="Vaccinia Virus protein VP39"/>
    <property type="match status" value="1"/>
</dbReference>
<comment type="caution">
    <text evidence="7">Lacks conserved residue(s) required for the propagation of feature annotation.</text>
</comment>
<dbReference type="AlphaFoldDB" id="C7NH32"/>
<comment type="similarity">
    <text evidence="7">Belongs to the class I-like SAM-binding methyltransferase superfamily. TrmB family.</text>
</comment>
<dbReference type="HOGENOM" id="CLU_050910_0_0_11"/>
<sequence length="301" mass="32633">MSTGSSPDRRATTDAVSGGRVPAGAPRKGAAAATGAAVEHTGVSRGDAERLPDGRLKRVTRSYVIRGERPDPRHAQAWDKHADRLVVEPPRTTEPLSVDPGFRFDAAAVFGRTAPLVVEIGAGSGDAVAAHALAHPEVDHLAIEVWHPGAAQIVSQLAHHGLENVRVIEVDAARAFATMFEPGSLAEVWTFFPDPWPKAKHHKRRLVSTALAQDVARALRPGGVWRLATDWADYAWWMRDVIEASEHFDSPHAGERAHPEDPAGPGHGGFAPRFAERPVTRFERKGLGVDREVRDVIGVRR</sequence>
<dbReference type="UniPathway" id="UPA00989"/>
<feature type="binding site" evidence="7">
    <location>
        <position position="119"/>
    </location>
    <ligand>
        <name>S-adenosyl-L-methionine</name>
        <dbReference type="ChEBI" id="CHEBI:59789"/>
    </ligand>
</feature>
<dbReference type="PANTHER" id="PTHR23417:SF14">
    <property type="entry name" value="PENTACOTRIPEPTIDE-REPEAT REGION OF PRORP DOMAIN-CONTAINING PROTEIN"/>
    <property type="match status" value="1"/>
</dbReference>
<dbReference type="HAMAP" id="MF_01057">
    <property type="entry name" value="tRNA_methyltr_TrmB"/>
    <property type="match status" value="1"/>
</dbReference>
<keyword evidence="5 7" id="KW-0949">S-adenosyl-L-methionine</keyword>
<evidence type="ECO:0000256" key="3">
    <source>
        <dbReference type="ARBA" id="ARBA00022603"/>
    </source>
</evidence>
<keyword evidence="4 7" id="KW-0808">Transferase</keyword>
<dbReference type="PANTHER" id="PTHR23417">
    <property type="entry name" value="3-DEOXY-D-MANNO-OCTULOSONIC-ACID TRANSFERASE/TRNA GUANINE-N 7 - -METHYLTRANSFERASE"/>
    <property type="match status" value="1"/>
</dbReference>
<dbReference type="GO" id="GO:0043527">
    <property type="term" value="C:tRNA methyltransferase complex"/>
    <property type="evidence" value="ECO:0007669"/>
    <property type="project" value="TreeGrafter"/>
</dbReference>
<comment type="catalytic activity">
    <reaction evidence="1 7">
        <text>guanosine(46) in tRNA + S-adenosyl-L-methionine = N(7)-methylguanosine(46) in tRNA + S-adenosyl-L-homocysteine</text>
        <dbReference type="Rhea" id="RHEA:42708"/>
        <dbReference type="Rhea" id="RHEA-COMP:10188"/>
        <dbReference type="Rhea" id="RHEA-COMP:10189"/>
        <dbReference type="ChEBI" id="CHEBI:57856"/>
        <dbReference type="ChEBI" id="CHEBI:59789"/>
        <dbReference type="ChEBI" id="CHEBI:74269"/>
        <dbReference type="ChEBI" id="CHEBI:74480"/>
        <dbReference type="EC" id="2.1.1.33"/>
    </reaction>
</comment>
<feature type="binding site" evidence="7">
    <location>
        <position position="194"/>
    </location>
    <ligand>
        <name>S-adenosyl-L-methionine</name>
        <dbReference type="ChEBI" id="CHEBI:59789"/>
    </ligand>
</feature>
<dbReference type="InterPro" id="IPR003358">
    <property type="entry name" value="tRNA_(Gua-N-7)_MeTrfase_Trmb"/>
</dbReference>
<dbReference type="EMBL" id="CP001686">
    <property type="protein sequence ID" value="ACV06202.1"/>
    <property type="molecule type" value="Genomic_DNA"/>
</dbReference>
<evidence type="ECO:0000313" key="10">
    <source>
        <dbReference type="Proteomes" id="UP000006666"/>
    </source>
</evidence>
<dbReference type="GO" id="GO:0008176">
    <property type="term" value="F:tRNA (guanine(46)-N7)-methyltransferase activity"/>
    <property type="evidence" value="ECO:0007669"/>
    <property type="project" value="UniProtKB-UniRule"/>
</dbReference>
<dbReference type="Pfam" id="PF02390">
    <property type="entry name" value="Methyltransf_4"/>
    <property type="match status" value="1"/>
</dbReference>
<comment type="pathway">
    <text evidence="7">tRNA modification; N(7)-methylguanine-tRNA biosynthesis.</text>
</comment>
<dbReference type="EC" id="2.1.1.33" evidence="7"/>
<feature type="compositionally biased region" description="Basic and acidic residues" evidence="8">
    <location>
        <begin position="249"/>
        <end position="261"/>
    </location>
</feature>
<keyword evidence="6 7" id="KW-0819">tRNA processing</keyword>
<dbReference type="Proteomes" id="UP000006666">
    <property type="component" value="Chromosome"/>
</dbReference>
<feature type="binding site" evidence="7">
    <location>
        <position position="144"/>
    </location>
    <ligand>
        <name>S-adenosyl-L-methionine</name>
        <dbReference type="ChEBI" id="CHEBI:59789"/>
    </ligand>
</feature>
<feature type="binding site" evidence="7">
    <location>
        <position position="171"/>
    </location>
    <ligand>
        <name>S-adenosyl-L-methionine</name>
        <dbReference type="ChEBI" id="CHEBI:59789"/>
    </ligand>
</feature>
<evidence type="ECO:0000313" key="9">
    <source>
        <dbReference type="EMBL" id="ACV06202.1"/>
    </source>
</evidence>
<evidence type="ECO:0000256" key="7">
    <source>
        <dbReference type="HAMAP-Rule" id="MF_01057"/>
    </source>
</evidence>
<dbReference type="SUPFAM" id="SSF53335">
    <property type="entry name" value="S-adenosyl-L-methionine-dependent methyltransferases"/>
    <property type="match status" value="1"/>
</dbReference>
<feature type="binding site" evidence="7">
    <location>
        <position position="230"/>
    </location>
    <ligand>
        <name>substrate</name>
    </ligand>
</feature>
<dbReference type="RefSeq" id="WP_015779147.1">
    <property type="nucleotide sequence ID" value="NC_013169.1"/>
</dbReference>
<evidence type="ECO:0000256" key="1">
    <source>
        <dbReference type="ARBA" id="ARBA00000142"/>
    </source>
</evidence>
<dbReference type="NCBIfam" id="TIGR00091">
    <property type="entry name" value="tRNA (guanosine(46)-N7)-methyltransferase TrmB"/>
    <property type="match status" value="1"/>
</dbReference>
<dbReference type="InterPro" id="IPR029063">
    <property type="entry name" value="SAM-dependent_MTases_sf"/>
</dbReference>
<evidence type="ECO:0000256" key="8">
    <source>
        <dbReference type="SAM" id="MobiDB-lite"/>
    </source>
</evidence>
<accession>C7NH32</accession>